<protein>
    <submittedName>
        <fullName evidence="4">Alpha/Beta hydrolase protein</fullName>
    </submittedName>
</protein>
<feature type="compositionally biased region" description="Acidic residues" evidence="1">
    <location>
        <begin position="584"/>
        <end position="599"/>
    </location>
</feature>
<dbReference type="Gene3D" id="3.40.50.1820">
    <property type="entry name" value="alpha/beta hydrolase"/>
    <property type="match status" value="2"/>
</dbReference>
<dbReference type="InterPro" id="IPR002018">
    <property type="entry name" value="CarbesteraseB"/>
</dbReference>
<dbReference type="AlphaFoldDB" id="A0AAD6ZM89"/>
<dbReference type="EMBL" id="JARIHO010000038">
    <property type="protein sequence ID" value="KAJ7328724.1"/>
    <property type="molecule type" value="Genomic_DNA"/>
</dbReference>
<reference evidence="4" key="1">
    <citation type="submission" date="2023-03" db="EMBL/GenBank/DDBJ databases">
        <title>Massive genome expansion in bonnet fungi (Mycena s.s.) driven by repeated elements and novel gene families across ecological guilds.</title>
        <authorList>
            <consortium name="Lawrence Berkeley National Laboratory"/>
            <person name="Harder C.B."/>
            <person name="Miyauchi S."/>
            <person name="Viragh M."/>
            <person name="Kuo A."/>
            <person name="Thoen E."/>
            <person name="Andreopoulos B."/>
            <person name="Lu D."/>
            <person name="Skrede I."/>
            <person name="Drula E."/>
            <person name="Henrissat B."/>
            <person name="Morin E."/>
            <person name="Kohler A."/>
            <person name="Barry K."/>
            <person name="LaButti K."/>
            <person name="Morin E."/>
            <person name="Salamov A."/>
            <person name="Lipzen A."/>
            <person name="Mereny Z."/>
            <person name="Hegedus B."/>
            <person name="Baldrian P."/>
            <person name="Stursova M."/>
            <person name="Weitz H."/>
            <person name="Taylor A."/>
            <person name="Grigoriev I.V."/>
            <person name="Nagy L.G."/>
            <person name="Martin F."/>
            <person name="Kauserud H."/>
        </authorList>
    </citation>
    <scope>NUCLEOTIDE SEQUENCE</scope>
    <source>
        <strain evidence="4">CBHHK002</strain>
    </source>
</reference>
<evidence type="ECO:0000256" key="2">
    <source>
        <dbReference type="SAM" id="SignalP"/>
    </source>
</evidence>
<organism evidence="4 5">
    <name type="scientific">Mycena albidolilacea</name>
    <dbReference type="NCBI Taxonomy" id="1033008"/>
    <lineage>
        <taxon>Eukaryota</taxon>
        <taxon>Fungi</taxon>
        <taxon>Dikarya</taxon>
        <taxon>Basidiomycota</taxon>
        <taxon>Agaricomycotina</taxon>
        <taxon>Agaricomycetes</taxon>
        <taxon>Agaricomycetidae</taxon>
        <taxon>Agaricales</taxon>
        <taxon>Marasmiineae</taxon>
        <taxon>Mycenaceae</taxon>
        <taxon>Mycena</taxon>
    </lineage>
</organism>
<feature type="region of interest" description="Disordered" evidence="1">
    <location>
        <begin position="581"/>
        <end position="612"/>
    </location>
</feature>
<dbReference type="InterPro" id="IPR029058">
    <property type="entry name" value="AB_hydrolase_fold"/>
</dbReference>
<dbReference type="PROSITE" id="PS00941">
    <property type="entry name" value="CARBOXYLESTERASE_B_2"/>
    <property type="match status" value="1"/>
</dbReference>
<dbReference type="SUPFAM" id="SSF53474">
    <property type="entry name" value="alpha/beta-Hydrolases"/>
    <property type="match status" value="1"/>
</dbReference>
<feature type="chain" id="PRO_5041897365" evidence="2">
    <location>
        <begin position="20"/>
        <end position="979"/>
    </location>
</feature>
<name>A0AAD6ZM89_9AGAR</name>
<evidence type="ECO:0000313" key="5">
    <source>
        <dbReference type="Proteomes" id="UP001218218"/>
    </source>
</evidence>
<keyword evidence="4" id="KW-0378">Hydrolase</keyword>
<evidence type="ECO:0000256" key="1">
    <source>
        <dbReference type="SAM" id="MobiDB-lite"/>
    </source>
</evidence>
<feature type="domain" description="Carboxylesterase type B" evidence="3">
    <location>
        <begin position="47"/>
        <end position="343"/>
    </location>
</feature>
<accession>A0AAD6ZM89</accession>
<dbReference type="Proteomes" id="UP001218218">
    <property type="component" value="Unassembled WGS sequence"/>
</dbReference>
<dbReference type="InterPro" id="IPR050309">
    <property type="entry name" value="Type-B_Carboxylest/Lipase"/>
</dbReference>
<dbReference type="Pfam" id="PF00135">
    <property type="entry name" value="COesterase"/>
    <property type="match status" value="1"/>
</dbReference>
<keyword evidence="5" id="KW-1185">Reference proteome</keyword>
<proteinExistence type="predicted"/>
<evidence type="ECO:0000313" key="4">
    <source>
        <dbReference type="EMBL" id="KAJ7328724.1"/>
    </source>
</evidence>
<dbReference type="PANTHER" id="PTHR11559">
    <property type="entry name" value="CARBOXYLESTERASE"/>
    <property type="match status" value="1"/>
</dbReference>
<gene>
    <name evidence="4" type="ORF">DFH08DRAFT_1084284</name>
</gene>
<evidence type="ECO:0000259" key="3">
    <source>
        <dbReference type="Pfam" id="PF00135"/>
    </source>
</evidence>
<dbReference type="GO" id="GO:0016787">
    <property type="term" value="F:hydrolase activity"/>
    <property type="evidence" value="ECO:0007669"/>
    <property type="project" value="UniProtKB-KW"/>
</dbReference>
<comment type="caution">
    <text evidence="4">The sequence shown here is derived from an EMBL/GenBank/DDBJ whole genome shotgun (WGS) entry which is preliminary data.</text>
</comment>
<keyword evidence="2" id="KW-0732">Signal</keyword>
<dbReference type="InterPro" id="IPR019819">
    <property type="entry name" value="Carboxylesterase_B_CS"/>
</dbReference>
<dbReference type="CDD" id="cd18186">
    <property type="entry name" value="BTB_POZ_ZBTB_KLHL-like"/>
    <property type="match status" value="1"/>
</dbReference>
<sequence length="979" mass="106195">MSIFASIFALAVVLRCAWAAPISSLEVATSSGVLHGFVDTSAPAVRQWLPPTPLSNSTSSVNATSISPSCPQIPLSQQTRPDVFSAKGGNQTEFFPIENFSEDCLTLNVWAPVSSQSQKLPVLVWFFGGGFIAGGTNALYFNPTSWIQRTQAHIVVSVNFRSNIFGFPNAAGLPEQNLGVLDQRASLEWVRANIEAFGGDTAHIVSWGESAGAIATDFLHFAFPDDPIVCGSIMESGTALFPANRTLSNDTGPVNFAGVAAQLGCAPGAGQVDCLRGVAWQDIEALLAANASIPSFLPIPDDHIIFSDYKARYAGGQFARIPALIGTNEHELNALQPESPKQDEAANEGFLCPAAETSQLREAHGLTTYRYRYDGNFTDISPPAFTGAYHASELPLIFGTAGKFHGPATSYENVVGATLQDLWLDFARDPLNGLRSAGWESFGAGKAVLLGGEDAALKVIDIQELDGTQDLTPALPKDTESDIDDNKSVASIVSTVVESDTDANTLARVEDLWFEEDTLIIRAEDSIFRVSKGVLAAQPGLFWVVVHIVRLAHEYQVYYLRRRALLHFEAIYPTSIDAERVYDSPEDDSGSESDTDSSDESSGSEFLDDSECTSDLEPGVNCCDLIALQLALKIGALWNIPCIIYDCCTSDLGSLLGLSEWDDLSVPQTRRLLVAHGKQKHGTRLGSQLLADHPVECDTVAACKFSELRWLEILDRQSREGCDSDPLAFWTEDDWEDMSRDFCGAYDPIPALSKDDDADSLASVAPTVFETEIDTSTLTRVGDLWFEGDKLIIRAEDSLFRVSKAVLAVRSPVLKALLFEAPARPILGCTLLDLSHSAAGVAHFLRAILIQISSCHPRNRACSGLRALLDLETFYPASADTKTMGYSYRPDEDSDTSRRLVNIPCIVYDCCTSDLASLLDLPEWADISLAQTRQFLVAHGKQKSGTRIFSRLLFRASRGVPRPCTRSYASSWCSTGGAA</sequence>
<feature type="signal peptide" evidence="2">
    <location>
        <begin position="1"/>
        <end position="19"/>
    </location>
</feature>